<dbReference type="KEGG" id="ptx:ABW99_07880"/>
<protein>
    <submittedName>
        <fullName evidence="2">Uncharacterized protein</fullName>
    </submittedName>
</protein>
<name>A0A0G3ETV2_9BURK</name>
<keyword evidence="3" id="KW-1185">Reference proteome</keyword>
<evidence type="ECO:0000313" key="3">
    <source>
        <dbReference type="Proteomes" id="UP000036700"/>
    </source>
</evidence>
<dbReference type="EMBL" id="CP011568">
    <property type="protein sequence ID" value="AKJ68141.1"/>
    <property type="molecule type" value="Genomic_DNA"/>
</dbReference>
<dbReference type="Proteomes" id="UP000036700">
    <property type="component" value="Chromosome"/>
</dbReference>
<feature type="compositionally biased region" description="Basic and acidic residues" evidence="1">
    <location>
        <begin position="293"/>
        <end position="302"/>
    </location>
</feature>
<evidence type="ECO:0000313" key="2">
    <source>
        <dbReference type="EMBL" id="AKJ68141.1"/>
    </source>
</evidence>
<accession>A0A0G3ETV2</accession>
<sequence length="317" mass="33859">MPHCGAGDSDLQVAQCELKQLSALKVTAKDYKDANATHGWWGIFNTFSDKSAKQALIKYQTALEDDVSKHLANVAAANVRGQVSPSMLKQAQGLASQLSSRLAQDCINASSTDTVSGNVWHISQYSQTAYERANPDEGRNLQDALARGNQPDAIKPADMPAFMKDVSALDKTITADVNAYEHGATPAIREAAKTRLSGIDAAQLTDFFDRVDEQTGSGSTTSGISGPKIASLPDGDPQKAAYIHQYSDLINLVHGNGSLEHDHQMLTQALSGAAGKAPVARAPSMRFSIERERLGLSRERIPRGASDNAGNSQLPSQ</sequence>
<dbReference type="AlphaFoldDB" id="A0A0G3ETV2"/>
<reference evidence="3" key="1">
    <citation type="submission" date="2015-06" db="EMBL/GenBank/DDBJ databases">
        <authorList>
            <person name="Lim Y.L."/>
            <person name="Ee R."/>
            <person name="Yong D."/>
            <person name="How K.Y."/>
            <person name="Yin W.F."/>
            <person name="Chan K.G."/>
        </authorList>
    </citation>
    <scope>NUCLEOTIDE SEQUENCE [LARGE SCALE GENOMIC DNA]</scope>
    <source>
        <strain evidence="3">DSM 25325</strain>
    </source>
</reference>
<dbReference type="PATRIC" id="fig|445709.3.peg.1683"/>
<organism evidence="2 3">
    <name type="scientific">Pandoraea thiooxydans</name>
    <dbReference type="NCBI Taxonomy" id="445709"/>
    <lineage>
        <taxon>Bacteria</taxon>
        <taxon>Pseudomonadati</taxon>
        <taxon>Pseudomonadota</taxon>
        <taxon>Betaproteobacteria</taxon>
        <taxon>Burkholderiales</taxon>
        <taxon>Burkholderiaceae</taxon>
        <taxon>Pandoraea</taxon>
    </lineage>
</organism>
<feature type="compositionally biased region" description="Polar residues" evidence="1">
    <location>
        <begin position="308"/>
        <end position="317"/>
    </location>
</feature>
<gene>
    <name evidence="2" type="ORF">ABW99_07880</name>
</gene>
<proteinExistence type="predicted"/>
<feature type="region of interest" description="Disordered" evidence="1">
    <location>
        <begin position="293"/>
        <end position="317"/>
    </location>
</feature>
<evidence type="ECO:0000256" key="1">
    <source>
        <dbReference type="SAM" id="MobiDB-lite"/>
    </source>
</evidence>